<reference evidence="4" key="2">
    <citation type="submission" date="2013-12" db="EMBL/GenBank/DDBJ databases">
        <authorList>
            <person name="Yu Y."/>
            <person name="Lee S."/>
            <person name="de Baynast K."/>
            <person name="Wissotski M."/>
            <person name="Liu L."/>
            <person name="Talag J."/>
            <person name="Goicoechea J."/>
            <person name="Angelova A."/>
            <person name="Jetty R."/>
            <person name="Kudrna D."/>
            <person name="Golser W."/>
            <person name="Rivera L."/>
            <person name="Zhang J."/>
            <person name="Wing R."/>
        </authorList>
    </citation>
    <scope>NUCLEOTIDE SEQUENCE</scope>
</reference>
<dbReference type="InterPro" id="IPR036291">
    <property type="entry name" value="NAD(P)-bd_dom_sf"/>
</dbReference>
<dbReference type="HOGENOM" id="CLU_007383_9_0_1"/>
<evidence type="ECO:0000313" key="3">
    <source>
        <dbReference type="EnsemblPlants" id="LPERR04G21950.1"/>
    </source>
</evidence>
<protein>
    <recommendedName>
        <fullName evidence="2">3-beta hydroxysteroid dehydrogenase/isomerase domain-containing protein</fullName>
    </recommendedName>
</protein>
<dbReference type="EnsemblPlants" id="LPERR04G21950.1">
    <property type="protein sequence ID" value="LPERR04G21950.1"/>
    <property type="gene ID" value="LPERR04G21950"/>
</dbReference>
<dbReference type="PANTHER" id="PTHR10366">
    <property type="entry name" value="NAD DEPENDENT EPIMERASE/DEHYDRATASE"/>
    <property type="match status" value="1"/>
</dbReference>
<evidence type="ECO:0000256" key="1">
    <source>
        <dbReference type="ARBA" id="ARBA00023002"/>
    </source>
</evidence>
<keyword evidence="4" id="KW-1185">Reference proteome</keyword>
<dbReference type="InterPro" id="IPR002225">
    <property type="entry name" value="3Beta_OHSteriod_DH/Estase"/>
</dbReference>
<evidence type="ECO:0000313" key="4">
    <source>
        <dbReference type="Proteomes" id="UP000032180"/>
    </source>
</evidence>
<name>A0A0D9W9Y0_9ORYZ</name>
<evidence type="ECO:0000259" key="2">
    <source>
        <dbReference type="Pfam" id="PF01073"/>
    </source>
</evidence>
<feature type="domain" description="3-beta hydroxysteroid dehydrogenase/isomerase" evidence="2">
    <location>
        <begin position="11"/>
        <end position="142"/>
    </location>
</feature>
<keyword evidence="1" id="KW-0560">Oxidoreductase</keyword>
<dbReference type="PANTHER" id="PTHR10366:SF727">
    <property type="entry name" value="OS10G0477900 PROTEIN"/>
    <property type="match status" value="1"/>
</dbReference>
<dbReference type="GO" id="GO:0006694">
    <property type="term" value="P:steroid biosynthetic process"/>
    <property type="evidence" value="ECO:0007669"/>
    <property type="project" value="InterPro"/>
</dbReference>
<accession>A0A0D9W9Y0</accession>
<organism evidence="3 4">
    <name type="scientific">Leersia perrieri</name>
    <dbReference type="NCBI Taxonomy" id="77586"/>
    <lineage>
        <taxon>Eukaryota</taxon>
        <taxon>Viridiplantae</taxon>
        <taxon>Streptophyta</taxon>
        <taxon>Embryophyta</taxon>
        <taxon>Tracheophyta</taxon>
        <taxon>Spermatophyta</taxon>
        <taxon>Magnoliopsida</taxon>
        <taxon>Liliopsida</taxon>
        <taxon>Poales</taxon>
        <taxon>Poaceae</taxon>
        <taxon>BOP clade</taxon>
        <taxon>Oryzoideae</taxon>
        <taxon>Oryzeae</taxon>
        <taxon>Oryzinae</taxon>
        <taxon>Leersia</taxon>
    </lineage>
</organism>
<dbReference type="eggNOG" id="KOG1502">
    <property type="taxonomic scope" value="Eukaryota"/>
</dbReference>
<reference evidence="3" key="3">
    <citation type="submission" date="2015-04" db="UniProtKB">
        <authorList>
            <consortium name="EnsemblPlants"/>
        </authorList>
    </citation>
    <scope>IDENTIFICATION</scope>
</reference>
<reference evidence="3 4" key="1">
    <citation type="submission" date="2012-08" db="EMBL/GenBank/DDBJ databases">
        <title>Oryza genome evolution.</title>
        <authorList>
            <person name="Wing R.A."/>
        </authorList>
    </citation>
    <scope>NUCLEOTIDE SEQUENCE</scope>
</reference>
<dbReference type="Gramene" id="LPERR04G21950.1">
    <property type="protein sequence ID" value="LPERR04G21950.1"/>
    <property type="gene ID" value="LPERR04G21950"/>
</dbReference>
<dbReference type="Pfam" id="PF01073">
    <property type="entry name" value="3Beta_HSD"/>
    <property type="match status" value="1"/>
</dbReference>
<dbReference type="AlphaFoldDB" id="A0A0D9W9Y0"/>
<dbReference type="GO" id="GO:0016616">
    <property type="term" value="F:oxidoreductase activity, acting on the CH-OH group of donors, NAD or NADP as acceptor"/>
    <property type="evidence" value="ECO:0007669"/>
    <property type="project" value="InterPro"/>
</dbReference>
<dbReference type="STRING" id="77586.A0A0D9W9Y0"/>
<dbReference type="Proteomes" id="UP000032180">
    <property type="component" value="Chromosome 4"/>
</dbReference>
<sequence>MSENERKTACVTGGNGFIASALIKMLLEKGYAVNTTVRNPDDMKKNSHFKDLEALGPLKVFRADLDKEGSFDEAVNGCDYAFLVSAPKEMIEAGVQGTLNVIRSCAKAATVKRVILTSSASAIFGRPLQGDGHVLDEESWNELQLKNLKALAASGAVPIVHVDDLCRAEIFLVEKESASGRYICSSLSITVLNLARFVAGRYPEYNVQIDCFEGFPEKAKVCCSSEKLIREGFEYKCTNLDEIFDDLVEYGKALGILPH</sequence>
<dbReference type="InterPro" id="IPR050425">
    <property type="entry name" value="NAD(P)_dehydrat-like"/>
</dbReference>
<dbReference type="SUPFAM" id="SSF51735">
    <property type="entry name" value="NAD(P)-binding Rossmann-fold domains"/>
    <property type="match status" value="1"/>
</dbReference>
<dbReference type="Gene3D" id="3.40.50.720">
    <property type="entry name" value="NAD(P)-binding Rossmann-like Domain"/>
    <property type="match status" value="2"/>
</dbReference>
<proteinExistence type="predicted"/>